<dbReference type="EMBL" id="CP059399">
    <property type="protein sequence ID" value="QLY29974.1"/>
    <property type="molecule type" value="Genomic_DNA"/>
</dbReference>
<evidence type="ECO:0000256" key="4">
    <source>
        <dbReference type="ARBA" id="ARBA00023134"/>
    </source>
</evidence>
<comment type="function">
    <text evidence="5">Guanylyltransferase that catalyzes the activation of phosphoenolpyruvate (PEP) as enolpyruvoyl-2-diphospho-5'-guanosine, via the condensation of PEP with GTP. It is involved in the biosynthesis of coenzyme F420, a hydride carrier cofactor.</text>
</comment>
<sequence>MHAVIAVKSLAQAKSRLAEGLQPRDRPRLVLAMLTDTVTAAVATPGIASVTVVTPDSEVSRVVRGLGAQVEPEPSPNGHGSGLNAALAAGAAAVRRRHGAVELLALQADLPALRPRELADALGASTHRRSVVADHEGSGTVALLVRDGAAPLSPLFGPDSARRHIAAGAVELLGEWPGLRQDVDTTADLERAAALGVGVATGALLRELGVSRACHASKQVRRAGSSLC</sequence>
<dbReference type="HAMAP" id="MF_02114">
    <property type="entry name" value="CofC"/>
    <property type="match status" value="1"/>
</dbReference>
<dbReference type="GO" id="GO:0043814">
    <property type="term" value="F:phospholactate guanylyltransferase activity"/>
    <property type="evidence" value="ECO:0007669"/>
    <property type="project" value="InterPro"/>
</dbReference>
<dbReference type="GO" id="GO:0052645">
    <property type="term" value="P:F420-0 metabolic process"/>
    <property type="evidence" value="ECO:0007669"/>
    <property type="project" value="UniProtKB-UniRule"/>
</dbReference>
<dbReference type="EC" id="2.7.7.105" evidence="5"/>
<comment type="similarity">
    <text evidence="5">Belongs to the CofC family.</text>
</comment>
<gene>
    <name evidence="6" type="primary">cofC</name>
    <name evidence="5" type="synonym">fbiD</name>
    <name evidence="6" type="ORF">H0264_33010</name>
</gene>
<keyword evidence="3 5" id="KW-0547">Nucleotide-binding</keyword>
<organism evidence="6 7">
    <name type="scientific">Nocardia huaxiensis</name>
    <dbReference type="NCBI Taxonomy" id="2755382"/>
    <lineage>
        <taxon>Bacteria</taxon>
        <taxon>Bacillati</taxon>
        <taxon>Actinomycetota</taxon>
        <taxon>Actinomycetes</taxon>
        <taxon>Mycobacteriales</taxon>
        <taxon>Nocardiaceae</taxon>
        <taxon>Nocardia</taxon>
    </lineage>
</organism>
<dbReference type="InterPro" id="IPR029044">
    <property type="entry name" value="Nucleotide-diphossugar_trans"/>
</dbReference>
<dbReference type="UniPathway" id="UPA00071"/>
<evidence type="ECO:0000256" key="3">
    <source>
        <dbReference type="ARBA" id="ARBA00022741"/>
    </source>
</evidence>
<accession>A0A7D6V9E5</accession>
<protein>
    <recommendedName>
        <fullName evidence="5">Phosphoenolpyruvate guanylyltransferase</fullName>
        <shortName evidence="5">PEP guanylyltransferase</shortName>
        <ecNumber evidence="5">2.7.7.105</ecNumber>
    </recommendedName>
</protein>
<feature type="binding site" evidence="5">
    <location>
        <position position="160"/>
    </location>
    <ligand>
        <name>phosphoenolpyruvate</name>
        <dbReference type="ChEBI" id="CHEBI:58702"/>
    </ligand>
</feature>
<keyword evidence="2 5" id="KW-0548">Nucleotidyltransferase</keyword>
<dbReference type="RefSeq" id="WP_181581173.1">
    <property type="nucleotide sequence ID" value="NZ_CP059399.1"/>
</dbReference>
<dbReference type="AlphaFoldDB" id="A0A7D6V9E5"/>
<evidence type="ECO:0000256" key="2">
    <source>
        <dbReference type="ARBA" id="ARBA00022695"/>
    </source>
</evidence>
<feature type="binding site" evidence="5">
    <location>
        <position position="140"/>
    </location>
    <ligand>
        <name>phosphoenolpyruvate</name>
        <dbReference type="ChEBI" id="CHEBI:58702"/>
    </ligand>
</feature>
<dbReference type="InterPro" id="IPR002835">
    <property type="entry name" value="CofC"/>
</dbReference>
<dbReference type="PANTHER" id="PTHR40392">
    <property type="entry name" value="2-PHOSPHO-L-LACTATE GUANYLYLTRANSFERASE"/>
    <property type="match status" value="1"/>
</dbReference>
<keyword evidence="7" id="KW-1185">Reference proteome</keyword>
<dbReference type="KEGG" id="nhu:H0264_33010"/>
<evidence type="ECO:0000313" key="7">
    <source>
        <dbReference type="Proteomes" id="UP000515512"/>
    </source>
</evidence>
<dbReference type="NCBIfam" id="TIGR03552">
    <property type="entry name" value="F420_cofC"/>
    <property type="match status" value="1"/>
</dbReference>
<dbReference type="PANTHER" id="PTHR40392:SF1">
    <property type="entry name" value="2-PHOSPHO-L-LACTATE GUANYLYLTRANSFERASE"/>
    <property type="match status" value="1"/>
</dbReference>
<keyword evidence="4 5" id="KW-0342">GTP-binding</keyword>
<reference evidence="6 7" key="1">
    <citation type="submission" date="2020-07" db="EMBL/GenBank/DDBJ databases">
        <authorList>
            <person name="Zhuang K."/>
            <person name="Ran Y."/>
        </authorList>
    </citation>
    <scope>NUCLEOTIDE SEQUENCE [LARGE SCALE GENOMIC DNA]</scope>
    <source>
        <strain evidence="6 7">WCH-YHL-001</strain>
    </source>
</reference>
<dbReference type="Pfam" id="PF01983">
    <property type="entry name" value="CofC"/>
    <property type="match status" value="1"/>
</dbReference>
<dbReference type="SUPFAM" id="SSF53448">
    <property type="entry name" value="Nucleotide-diphospho-sugar transferases"/>
    <property type="match status" value="1"/>
</dbReference>
<name>A0A7D6V9E5_9NOCA</name>
<comment type="pathway">
    <text evidence="5">Cofactor biosynthesis; coenzyme F420 biosynthesis.</text>
</comment>
<evidence type="ECO:0000256" key="1">
    <source>
        <dbReference type="ARBA" id="ARBA00022679"/>
    </source>
</evidence>
<feature type="binding site" evidence="5">
    <location>
        <position position="157"/>
    </location>
    <ligand>
        <name>phosphoenolpyruvate</name>
        <dbReference type="ChEBI" id="CHEBI:58702"/>
    </ligand>
</feature>
<dbReference type="Proteomes" id="UP000515512">
    <property type="component" value="Chromosome"/>
</dbReference>
<evidence type="ECO:0000313" key="6">
    <source>
        <dbReference type="EMBL" id="QLY29974.1"/>
    </source>
</evidence>
<evidence type="ECO:0000256" key="5">
    <source>
        <dbReference type="HAMAP-Rule" id="MF_02114"/>
    </source>
</evidence>
<proteinExistence type="inferred from homology"/>
<dbReference type="GO" id="GO:0005525">
    <property type="term" value="F:GTP binding"/>
    <property type="evidence" value="ECO:0007669"/>
    <property type="project" value="UniProtKB-KW"/>
</dbReference>
<comment type="catalytic activity">
    <reaction evidence="5">
        <text>phosphoenolpyruvate + GTP + H(+) = enolpyruvoyl-2-diphospho-5'-guanosine + diphosphate</text>
        <dbReference type="Rhea" id="RHEA:30519"/>
        <dbReference type="ChEBI" id="CHEBI:15378"/>
        <dbReference type="ChEBI" id="CHEBI:33019"/>
        <dbReference type="ChEBI" id="CHEBI:37565"/>
        <dbReference type="ChEBI" id="CHEBI:58702"/>
        <dbReference type="ChEBI" id="CHEBI:143701"/>
        <dbReference type="EC" id="2.7.7.105"/>
    </reaction>
</comment>
<keyword evidence="1 5" id="KW-0808">Transferase</keyword>
<dbReference type="Gene3D" id="3.90.550.10">
    <property type="entry name" value="Spore Coat Polysaccharide Biosynthesis Protein SpsA, Chain A"/>
    <property type="match status" value="1"/>
</dbReference>